<evidence type="ECO:0000313" key="3">
    <source>
        <dbReference type="Proteomes" id="UP000266975"/>
    </source>
</evidence>
<keyword evidence="3" id="KW-1185">Reference proteome</keyword>
<dbReference type="EMBL" id="PTJO01000003">
    <property type="protein sequence ID" value="RNE49541.1"/>
    <property type="molecule type" value="Genomic_DNA"/>
</dbReference>
<sequence>MKIFPQSQGRTAYTSRTQLIFIAAILLPITVIATLSLPLGALLHNETNSAPCFPTAAEECGCISDAAASAGIKPADDRELNAQQRSYSEADFTHQGISSSYRVFDNFIDPSQPVGVLIRLHGDGAYEYRQSSSLASCLAAVAAAHNLILVQPLTPSQDRTWWTDLRVNTQWLQALYEERITTLEDVDPTQTWWMGYSGGAEMISYGLLPNAIEMISGGAIMVAGGGAPRGSTEIANITTAQQSRLPLVWATGKRDSGADPAAPFDALNAARRGSAFYQDLGFDGVRTDFSRDADHFTIDEVNVLHSSLGT</sequence>
<evidence type="ECO:0000313" key="2">
    <source>
        <dbReference type="EMBL" id="RNE49541.1"/>
    </source>
</evidence>
<comment type="caution">
    <text evidence="2">The sequence shown here is derived from an EMBL/GenBank/DDBJ whole genome shotgun (WGS) entry which is preliminary data.</text>
</comment>
<dbReference type="AlphaFoldDB" id="A0A3M8K8J7"/>
<keyword evidence="1" id="KW-0472">Membrane</keyword>
<dbReference type="OrthoDB" id="4404863at2"/>
<gene>
    <name evidence="2" type="ORF">C5L39_04105</name>
</gene>
<dbReference type="SUPFAM" id="SSF53474">
    <property type="entry name" value="alpha/beta-Hydrolases"/>
    <property type="match status" value="1"/>
</dbReference>
<proteinExistence type="predicted"/>
<feature type="transmembrane region" description="Helical" evidence="1">
    <location>
        <begin position="20"/>
        <end position="43"/>
    </location>
</feature>
<evidence type="ECO:0008006" key="4">
    <source>
        <dbReference type="Google" id="ProtNLM"/>
    </source>
</evidence>
<dbReference type="Gene3D" id="3.40.50.1820">
    <property type="entry name" value="alpha/beta hydrolase"/>
    <property type="match status" value="1"/>
</dbReference>
<dbReference type="InterPro" id="IPR029058">
    <property type="entry name" value="AB_hydrolase_fold"/>
</dbReference>
<reference evidence="2 3" key="1">
    <citation type="submission" date="2018-02" db="EMBL/GenBank/DDBJ databases">
        <title>Corynebacterium alimpuense sp. nov., a marine obligate actinomycete isolated from sediments of Valparaiso bay, Chile.</title>
        <authorList>
            <person name="Claverias F."/>
            <person name="Gonzales-Siles L."/>
            <person name="Salva-Serra F."/>
            <person name="Inganaes E."/>
            <person name="Molin K."/>
            <person name="Cumsille A."/>
            <person name="Undabarrena A."/>
            <person name="Couve E."/>
            <person name="Moore E.R.B."/>
            <person name="Gomila M."/>
            <person name="Camara B."/>
        </authorList>
    </citation>
    <scope>NUCLEOTIDE SEQUENCE [LARGE SCALE GENOMIC DNA]</scope>
    <source>
        <strain evidence="2 3">CCUG 69366</strain>
    </source>
</reference>
<accession>A0A3M8K8J7</accession>
<keyword evidence="1" id="KW-1133">Transmembrane helix</keyword>
<keyword evidence="1" id="KW-0812">Transmembrane</keyword>
<dbReference type="Proteomes" id="UP000266975">
    <property type="component" value="Unassembled WGS sequence"/>
</dbReference>
<name>A0A3M8K8J7_9CORY</name>
<protein>
    <recommendedName>
        <fullName evidence="4">Alpha/beta hydrolase</fullName>
    </recommendedName>
</protein>
<evidence type="ECO:0000256" key="1">
    <source>
        <dbReference type="SAM" id="Phobius"/>
    </source>
</evidence>
<dbReference type="RefSeq" id="WP_123047587.1">
    <property type="nucleotide sequence ID" value="NZ_PTJO01000003.1"/>
</dbReference>
<organism evidence="2 3">
    <name type="scientific">Corynebacterium alimapuense</name>
    <dbReference type="NCBI Taxonomy" id="1576874"/>
    <lineage>
        <taxon>Bacteria</taxon>
        <taxon>Bacillati</taxon>
        <taxon>Actinomycetota</taxon>
        <taxon>Actinomycetes</taxon>
        <taxon>Mycobacteriales</taxon>
        <taxon>Corynebacteriaceae</taxon>
        <taxon>Corynebacterium</taxon>
    </lineage>
</organism>